<sequence>MTVMQCRIGSSVSTISSIRRITERVAMISRRCASLLVAGSTVLAALTGGTGTALANPDAGQQPDIPAIDEWPIQFPTTMTNPIDDDENELSTTGGGVGMVCQNLGAHCG</sequence>
<dbReference type="EMBL" id="JAWLLD010000009">
    <property type="protein sequence ID" value="MDV7012656.1"/>
    <property type="molecule type" value="Genomic_DNA"/>
</dbReference>
<dbReference type="RefSeq" id="WP_225324281.1">
    <property type="nucleotide sequence ID" value="NZ_JAEKMV010000009.1"/>
</dbReference>
<evidence type="ECO:0000313" key="2">
    <source>
        <dbReference type="EMBL" id="MDV7012656.1"/>
    </source>
</evidence>
<evidence type="ECO:0000256" key="1">
    <source>
        <dbReference type="SAM" id="MobiDB-lite"/>
    </source>
</evidence>
<comment type="caution">
    <text evidence="2">The sequence shown here is derived from an EMBL/GenBank/DDBJ whole genome shotgun (WGS) entry which is preliminary data.</text>
</comment>
<accession>A0AAE4U9H5</accession>
<evidence type="ECO:0000313" key="3">
    <source>
        <dbReference type="Proteomes" id="UP001187143"/>
    </source>
</evidence>
<reference evidence="2" key="1">
    <citation type="submission" date="2023-10" db="EMBL/GenBank/DDBJ databases">
        <title>Characterization and genome sequence of Mycobacterium intracellulare ABSURDO, a novel pathogenic isolate with three colony morphotypes that vary in growth and acid-fastness.</title>
        <authorList>
            <person name="Jude B.A."/>
            <person name="Robinson R.T."/>
        </authorList>
    </citation>
    <scope>NUCLEOTIDE SEQUENCE</scope>
    <source>
        <strain evidence="2">ABSURDO Component B</strain>
    </source>
</reference>
<feature type="region of interest" description="Disordered" evidence="1">
    <location>
        <begin position="75"/>
        <end position="94"/>
    </location>
</feature>
<proteinExistence type="predicted"/>
<organism evidence="2 3">
    <name type="scientific">Mycobacterium intracellulare</name>
    <dbReference type="NCBI Taxonomy" id="1767"/>
    <lineage>
        <taxon>Bacteria</taxon>
        <taxon>Bacillati</taxon>
        <taxon>Actinomycetota</taxon>
        <taxon>Actinomycetes</taxon>
        <taxon>Mycobacteriales</taxon>
        <taxon>Mycobacteriaceae</taxon>
        <taxon>Mycobacterium</taxon>
        <taxon>Mycobacterium avium complex (MAC)</taxon>
    </lineage>
</organism>
<protein>
    <submittedName>
        <fullName evidence="2">Uncharacterized protein</fullName>
    </submittedName>
</protein>
<gene>
    <name evidence="2" type="ORF">R4F53_10160</name>
</gene>
<dbReference type="AlphaFoldDB" id="A0AAE4U9H5"/>
<name>A0AAE4U9H5_MYCIT</name>
<dbReference type="Proteomes" id="UP001187143">
    <property type="component" value="Unassembled WGS sequence"/>
</dbReference>